<evidence type="ECO:0000256" key="1">
    <source>
        <dbReference type="SAM" id="MobiDB-lite"/>
    </source>
</evidence>
<feature type="compositionally biased region" description="Polar residues" evidence="1">
    <location>
        <begin position="604"/>
        <end position="618"/>
    </location>
</feature>
<feature type="compositionally biased region" description="Basic and acidic residues" evidence="1">
    <location>
        <begin position="47"/>
        <end position="70"/>
    </location>
</feature>
<feature type="non-terminal residue" evidence="2">
    <location>
        <position position="983"/>
    </location>
</feature>
<feature type="compositionally biased region" description="Basic and acidic residues" evidence="1">
    <location>
        <begin position="14"/>
        <end position="30"/>
    </location>
</feature>
<reference evidence="2" key="1">
    <citation type="submission" date="2015-11" db="EMBL/GenBank/DDBJ databases">
        <title>De novo transcriptome assembly of four potential Pierce s Disease insect vectors from Arizona vineyards.</title>
        <authorList>
            <person name="Tassone E.E."/>
        </authorList>
    </citation>
    <scope>NUCLEOTIDE SEQUENCE</scope>
</reference>
<feature type="compositionally biased region" description="Basic and acidic residues" evidence="1">
    <location>
        <begin position="456"/>
        <end position="469"/>
    </location>
</feature>
<protein>
    <submittedName>
        <fullName evidence="2">Uncharacterized protein</fullName>
    </submittedName>
</protein>
<feature type="compositionally biased region" description="Pro residues" evidence="1">
    <location>
        <begin position="563"/>
        <end position="582"/>
    </location>
</feature>
<gene>
    <name evidence="2" type="ORF">g.41376</name>
</gene>
<dbReference type="EMBL" id="GECZ01026839">
    <property type="protein sequence ID" value="JAS42930.1"/>
    <property type="molecule type" value="Transcribed_RNA"/>
</dbReference>
<feature type="compositionally biased region" description="Polar residues" evidence="1">
    <location>
        <begin position="1"/>
        <end position="12"/>
    </location>
</feature>
<feature type="compositionally biased region" description="Basic and acidic residues" evidence="1">
    <location>
        <begin position="145"/>
        <end position="158"/>
    </location>
</feature>
<accession>A0A1B6EYF5</accession>
<feature type="compositionally biased region" description="Polar residues" evidence="1">
    <location>
        <begin position="310"/>
        <end position="323"/>
    </location>
</feature>
<sequence>EDSGPIVTTNTTEDTEKQESSQTEHRHLGDDEPDGEGWVAVPGHGGVVKEVKERTVKSREEKEERLETEDVQHLGDISDEAYLTAIQRQSKEGGDLRLALERTRGLELQKTGQEGRIVHQSTRTKRVVDTDDTRHLSELQADGRVVTETKKTTEHEEVNNTEEPDDGRGSAEEEEEVHKQSSQHYTKTKDQEFVEYLADGKKIGEEMRYEAENVEGDREGDPSLLAQEWDSLSTRLRKMRRTKLHQLQREGVAGMTPLDRKDALTKKPLDFDQEEETRKVETSKWLEHHFGSESRSSKDSIGDDDDLPATGTSTSFINVTMKSTKNKTRIPEVDHSTPKSFNVGNSSSRVFVSSPEAETPPPTTYFQGISEWKNSKEYQPERPARTSFSSQRVVKDGVQVLPTGPNHTFAPSKSSPSPPYPSSSLGSKNFRGSQGSNLNGRNSSGPESSSPFQSITEKHLYNRYYRHEQPSPSGDRNSSPLYRPERSSPFERSASPFHTKVVNGKTSSEEEPPRVSSPRNHRRFNGHDERDDDRYTSDDQRASSRLIQSQREYHQRLEEPAPDYSPPSPRATPSPRPHTPPPEGKKKVYQRTRFAADIPPARTKTAQSTQTPHKTSLGESFRKFVGKFRSSSKEKRRGKKGSRSPSPQGHTYQQYNVVDNLPGEGGDGPVAPPRLGRQRDSGTQTPGMRRAGDPVVTRYYLGEDPFGGSIYGREREYDGVTPYRRRQRRGSEDERNARNQQMSTNGVSTSTLGRFSKSTGRLASDRNNSHVINHTIDYSDRGGVQTLPRKLNDEHRAKKQVFVTKSNVERVSSSPHGWESQRYTKLNGAGSHPANSNSMINVSIVNKTTPPSSALGPAKPARTYKSSLLRSKSFNVHGGDVGLDFNSIHKSNPQLHRLDESPPPLKSPGIVTSISRSTKDLSQAVDEEDYRRPFNYNDHSFTKSTGHFNGYTNSRTVHDTKKKIFMKNLQDRAPELFKTLHGS</sequence>
<feature type="compositionally biased region" description="Basic and acidic residues" evidence="1">
    <location>
        <begin position="373"/>
        <end position="384"/>
    </location>
</feature>
<feature type="region of interest" description="Disordered" evidence="1">
    <location>
        <begin position="707"/>
        <end position="768"/>
    </location>
</feature>
<feature type="compositionally biased region" description="Polar residues" evidence="1">
    <location>
        <begin position="338"/>
        <end position="351"/>
    </location>
</feature>
<feature type="region of interest" description="Disordered" evidence="1">
    <location>
        <begin position="240"/>
        <end position="695"/>
    </location>
</feature>
<feature type="compositionally biased region" description="Polar residues" evidence="1">
    <location>
        <begin position="738"/>
        <end position="762"/>
    </location>
</feature>
<feature type="compositionally biased region" description="Basic and acidic residues" evidence="1">
    <location>
        <begin position="166"/>
        <end position="179"/>
    </location>
</feature>
<feature type="non-terminal residue" evidence="2">
    <location>
        <position position="1"/>
    </location>
</feature>
<feature type="compositionally biased region" description="Basic and acidic residues" evidence="1">
    <location>
        <begin position="525"/>
        <end position="542"/>
    </location>
</feature>
<feature type="compositionally biased region" description="Polar residues" evidence="1">
    <location>
        <begin position="425"/>
        <end position="442"/>
    </location>
</feature>
<feature type="region of interest" description="Disordered" evidence="1">
    <location>
        <begin position="110"/>
        <end position="191"/>
    </location>
</feature>
<evidence type="ECO:0000313" key="2">
    <source>
        <dbReference type="EMBL" id="JAS42930.1"/>
    </source>
</evidence>
<feature type="compositionally biased region" description="Low complexity" evidence="1">
    <location>
        <begin position="443"/>
        <end position="454"/>
    </location>
</feature>
<name>A0A1B6EYF5_9HEMI</name>
<feature type="region of interest" description="Disordered" evidence="1">
    <location>
        <begin position="1"/>
        <end position="70"/>
    </location>
</feature>
<proteinExistence type="predicted"/>
<feature type="compositionally biased region" description="Basic and acidic residues" evidence="1">
    <location>
        <begin position="258"/>
        <end position="301"/>
    </location>
</feature>
<feature type="compositionally biased region" description="Polar residues" evidence="1">
    <location>
        <begin position="470"/>
        <end position="480"/>
    </location>
</feature>
<organism evidence="2">
    <name type="scientific">Cuerna arida</name>
    <dbReference type="NCBI Taxonomy" id="1464854"/>
    <lineage>
        <taxon>Eukaryota</taxon>
        <taxon>Metazoa</taxon>
        <taxon>Ecdysozoa</taxon>
        <taxon>Arthropoda</taxon>
        <taxon>Hexapoda</taxon>
        <taxon>Insecta</taxon>
        <taxon>Pterygota</taxon>
        <taxon>Neoptera</taxon>
        <taxon>Paraneoptera</taxon>
        <taxon>Hemiptera</taxon>
        <taxon>Auchenorrhyncha</taxon>
        <taxon>Membracoidea</taxon>
        <taxon>Cicadellidae</taxon>
        <taxon>Cicadellinae</taxon>
        <taxon>Proconiini</taxon>
        <taxon>Cuerna</taxon>
    </lineage>
</organism>
<feature type="compositionally biased region" description="Basic and acidic residues" evidence="1">
    <location>
        <begin position="126"/>
        <end position="137"/>
    </location>
</feature>
<feature type="compositionally biased region" description="Polar residues" evidence="1">
    <location>
        <begin position="645"/>
        <end position="657"/>
    </location>
</feature>
<dbReference type="AlphaFoldDB" id="A0A1B6EYF5"/>